<dbReference type="EnsemblPlants" id="AET6Gv20551200.17">
    <property type="protein sequence ID" value="AET6Gv20551200.17"/>
    <property type="gene ID" value="AET6Gv20551200"/>
</dbReference>
<reference evidence="1" key="5">
    <citation type="journal article" date="2021" name="G3 (Bethesda)">
        <title>Aegilops tauschii genome assembly Aet v5.0 features greater sequence contiguity and improved annotation.</title>
        <authorList>
            <person name="Wang L."/>
            <person name="Zhu T."/>
            <person name="Rodriguez J.C."/>
            <person name="Deal K.R."/>
            <person name="Dubcovsky J."/>
            <person name="McGuire P.E."/>
            <person name="Lux T."/>
            <person name="Spannagl M."/>
            <person name="Mayer K.F.X."/>
            <person name="Baldrich P."/>
            <person name="Meyers B.C."/>
            <person name="Huo N."/>
            <person name="Gu Y.Q."/>
            <person name="Zhou H."/>
            <person name="Devos K.M."/>
            <person name="Bennetzen J.L."/>
            <person name="Unver T."/>
            <person name="Budak H."/>
            <person name="Gulick P.J."/>
            <person name="Galiba G."/>
            <person name="Kalapos B."/>
            <person name="Nelson D.R."/>
            <person name="Li P."/>
            <person name="You F.M."/>
            <person name="Luo M.C."/>
            <person name="Dvorak J."/>
        </authorList>
    </citation>
    <scope>NUCLEOTIDE SEQUENCE [LARGE SCALE GENOMIC DNA]</scope>
    <source>
        <strain evidence="1">cv. AL8/78</strain>
    </source>
</reference>
<name>A0A453NYR9_AEGTS</name>
<evidence type="ECO:0000313" key="1">
    <source>
        <dbReference type="EnsemblPlants" id="AET6Gv20551200.17"/>
    </source>
</evidence>
<reference evidence="1" key="3">
    <citation type="journal article" date="2017" name="Nature">
        <title>Genome sequence of the progenitor of the wheat D genome Aegilops tauschii.</title>
        <authorList>
            <person name="Luo M.C."/>
            <person name="Gu Y.Q."/>
            <person name="Puiu D."/>
            <person name="Wang H."/>
            <person name="Twardziok S.O."/>
            <person name="Deal K.R."/>
            <person name="Huo N."/>
            <person name="Zhu T."/>
            <person name="Wang L."/>
            <person name="Wang Y."/>
            <person name="McGuire P.E."/>
            <person name="Liu S."/>
            <person name="Long H."/>
            <person name="Ramasamy R.K."/>
            <person name="Rodriguez J.C."/>
            <person name="Van S.L."/>
            <person name="Yuan L."/>
            <person name="Wang Z."/>
            <person name="Xia Z."/>
            <person name="Xiao L."/>
            <person name="Anderson O.D."/>
            <person name="Ouyang S."/>
            <person name="Liang Y."/>
            <person name="Zimin A.V."/>
            <person name="Pertea G."/>
            <person name="Qi P."/>
            <person name="Bennetzen J.L."/>
            <person name="Dai X."/>
            <person name="Dawson M.W."/>
            <person name="Muller H.G."/>
            <person name="Kugler K."/>
            <person name="Rivarola-Duarte L."/>
            <person name="Spannagl M."/>
            <person name="Mayer K.F.X."/>
            <person name="Lu F.H."/>
            <person name="Bevan M.W."/>
            <person name="Leroy P."/>
            <person name="Li P."/>
            <person name="You F.M."/>
            <person name="Sun Q."/>
            <person name="Liu Z."/>
            <person name="Lyons E."/>
            <person name="Wicker T."/>
            <person name="Salzberg S.L."/>
            <person name="Devos K.M."/>
            <person name="Dvorak J."/>
        </authorList>
    </citation>
    <scope>NUCLEOTIDE SEQUENCE [LARGE SCALE GENOMIC DNA]</scope>
    <source>
        <strain evidence="1">cv. AL8/78</strain>
    </source>
</reference>
<dbReference type="AlphaFoldDB" id="A0A453NYR9"/>
<dbReference type="Proteomes" id="UP000015105">
    <property type="component" value="Chromosome 6D"/>
</dbReference>
<keyword evidence="2" id="KW-1185">Reference proteome</keyword>
<evidence type="ECO:0000313" key="2">
    <source>
        <dbReference type="Proteomes" id="UP000015105"/>
    </source>
</evidence>
<reference evidence="1" key="4">
    <citation type="submission" date="2019-03" db="UniProtKB">
        <authorList>
            <consortium name="EnsemblPlants"/>
        </authorList>
    </citation>
    <scope>IDENTIFICATION</scope>
</reference>
<protein>
    <submittedName>
        <fullName evidence="1">Uncharacterized protein</fullName>
    </submittedName>
</protein>
<organism evidence="1 2">
    <name type="scientific">Aegilops tauschii subsp. strangulata</name>
    <name type="common">Goatgrass</name>
    <dbReference type="NCBI Taxonomy" id="200361"/>
    <lineage>
        <taxon>Eukaryota</taxon>
        <taxon>Viridiplantae</taxon>
        <taxon>Streptophyta</taxon>
        <taxon>Embryophyta</taxon>
        <taxon>Tracheophyta</taxon>
        <taxon>Spermatophyta</taxon>
        <taxon>Magnoliopsida</taxon>
        <taxon>Liliopsida</taxon>
        <taxon>Poales</taxon>
        <taxon>Poaceae</taxon>
        <taxon>BOP clade</taxon>
        <taxon>Pooideae</taxon>
        <taxon>Triticodae</taxon>
        <taxon>Triticeae</taxon>
        <taxon>Triticinae</taxon>
        <taxon>Aegilops</taxon>
    </lineage>
</organism>
<accession>A0A453NYR9</accession>
<reference evidence="2" key="1">
    <citation type="journal article" date="2014" name="Science">
        <title>Ancient hybridizations among the ancestral genomes of bread wheat.</title>
        <authorList>
            <consortium name="International Wheat Genome Sequencing Consortium,"/>
            <person name="Marcussen T."/>
            <person name="Sandve S.R."/>
            <person name="Heier L."/>
            <person name="Spannagl M."/>
            <person name="Pfeifer M."/>
            <person name="Jakobsen K.S."/>
            <person name="Wulff B.B."/>
            <person name="Steuernagel B."/>
            <person name="Mayer K.F."/>
            <person name="Olsen O.A."/>
        </authorList>
    </citation>
    <scope>NUCLEOTIDE SEQUENCE [LARGE SCALE GENOMIC DNA]</scope>
    <source>
        <strain evidence="2">cv. AL8/78</strain>
    </source>
</reference>
<proteinExistence type="predicted"/>
<sequence length="145" mass="17200">SSRRCSWYHKSMRPSEIQSRARAHQELPPSTSNILDRLRHYYLMDALHIRRMCAAWDFVEFGWQVALAGEAVWLVTRFSLRPEDQWTWSLHLIFQVLAFKACLWGRGGLFTCNYCFIFSRPIRWFLESAVICICRALYMNCLESV</sequence>
<dbReference type="Gramene" id="AET6Gv20551200.17">
    <property type="protein sequence ID" value="AET6Gv20551200.17"/>
    <property type="gene ID" value="AET6Gv20551200"/>
</dbReference>
<reference evidence="2" key="2">
    <citation type="journal article" date="2017" name="Nat. Plants">
        <title>The Aegilops tauschii genome reveals multiple impacts of transposons.</title>
        <authorList>
            <person name="Zhao G."/>
            <person name="Zou C."/>
            <person name="Li K."/>
            <person name="Wang K."/>
            <person name="Li T."/>
            <person name="Gao L."/>
            <person name="Zhang X."/>
            <person name="Wang H."/>
            <person name="Yang Z."/>
            <person name="Liu X."/>
            <person name="Jiang W."/>
            <person name="Mao L."/>
            <person name="Kong X."/>
            <person name="Jiao Y."/>
            <person name="Jia J."/>
        </authorList>
    </citation>
    <scope>NUCLEOTIDE SEQUENCE [LARGE SCALE GENOMIC DNA]</scope>
    <source>
        <strain evidence="2">cv. AL8/78</strain>
    </source>
</reference>